<dbReference type="RefSeq" id="WP_148456496.1">
    <property type="nucleotide sequence ID" value="NZ_VSDO01000005.1"/>
</dbReference>
<dbReference type="EMBL" id="VSDO01000005">
    <property type="protein sequence ID" value="TYA10646.1"/>
    <property type="molecule type" value="Genomic_DNA"/>
</dbReference>
<sequence length="358" mass="41621">MKSTRYFALVVAMVLLTVLAACSDKPTPIDQPASSSQPSGQIYLYGEQHGVKKILDKELELWSDYYNNKNMRHLFIETPYYTAEFLNIWMRSDSDDILDEIYEDWMDTASHNPDIKEFYKKIKSKCPKTIFHGTDVGHQYDTIGERFIKYLEKNNMQGSEQYLLAQEAIEQGKYYYGNSDDAYRENKMAENFIREFNNLSGESVMGIYGGAHTGFDGMDYTTRSVPSMANQLKKVYGNNIYSEDLIGLAKDIEPSRVDTIVVNEKKYEASYFGKQDLTGFEDYAYREFWRLENAYNDFKDKSKTGDVLPYDNYPMLIETGQVFVIDYTKTDDSHVRKYYRSDGKVWDNMPSTEEFTAE</sequence>
<organism evidence="2 3">
    <name type="scientific">Paenibacillus faecis</name>
    <dbReference type="NCBI Taxonomy" id="862114"/>
    <lineage>
        <taxon>Bacteria</taxon>
        <taxon>Bacillati</taxon>
        <taxon>Bacillota</taxon>
        <taxon>Bacilli</taxon>
        <taxon>Bacillales</taxon>
        <taxon>Paenibacillaceae</taxon>
        <taxon>Paenibacillus</taxon>
    </lineage>
</organism>
<accession>A0A5D0CL24</accession>
<keyword evidence="1" id="KW-0732">Signal</keyword>
<protein>
    <recommendedName>
        <fullName evidence="4">Erythromycin esterase family protein</fullName>
    </recommendedName>
</protein>
<evidence type="ECO:0000256" key="1">
    <source>
        <dbReference type="SAM" id="SignalP"/>
    </source>
</evidence>
<proteinExistence type="predicted"/>
<dbReference type="AlphaFoldDB" id="A0A5D0CL24"/>
<evidence type="ECO:0008006" key="4">
    <source>
        <dbReference type="Google" id="ProtNLM"/>
    </source>
</evidence>
<keyword evidence="3" id="KW-1185">Reference proteome</keyword>
<reference evidence="2 3" key="1">
    <citation type="submission" date="2019-08" db="EMBL/GenBank/DDBJ databases">
        <title>Genome sequencing of Paenibacillus faecis DSM 23593(T).</title>
        <authorList>
            <person name="Kook J.-K."/>
            <person name="Park S.-N."/>
            <person name="Lim Y.K."/>
        </authorList>
    </citation>
    <scope>NUCLEOTIDE SEQUENCE [LARGE SCALE GENOMIC DNA]</scope>
    <source>
        <strain evidence="2 3">DSM 23593</strain>
    </source>
</reference>
<gene>
    <name evidence="2" type="ORF">FRY98_22895</name>
</gene>
<comment type="caution">
    <text evidence="2">The sequence shown here is derived from an EMBL/GenBank/DDBJ whole genome shotgun (WGS) entry which is preliminary data.</text>
</comment>
<dbReference type="SUPFAM" id="SSF159501">
    <property type="entry name" value="EreA/ChaN-like"/>
    <property type="match status" value="1"/>
</dbReference>
<evidence type="ECO:0000313" key="2">
    <source>
        <dbReference type="EMBL" id="TYA10646.1"/>
    </source>
</evidence>
<dbReference type="PROSITE" id="PS51257">
    <property type="entry name" value="PROKAR_LIPOPROTEIN"/>
    <property type="match status" value="1"/>
</dbReference>
<dbReference type="Proteomes" id="UP000325218">
    <property type="component" value="Unassembled WGS sequence"/>
</dbReference>
<feature type="chain" id="PRO_5039034006" description="Erythromycin esterase family protein" evidence="1">
    <location>
        <begin position="24"/>
        <end position="358"/>
    </location>
</feature>
<evidence type="ECO:0000313" key="3">
    <source>
        <dbReference type="Proteomes" id="UP000325218"/>
    </source>
</evidence>
<dbReference type="OrthoDB" id="1957142at2"/>
<name>A0A5D0CL24_9BACL</name>
<feature type="signal peptide" evidence="1">
    <location>
        <begin position="1"/>
        <end position="23"/>
    </location>
</feature>